<dbReference type="PROSITE" id="PS51470">
    <property type="entry name" value="FG_GAP"/>
    <property type="match status" value="1"/>
</dbReference>
<dbReference type="KEGG" id="hpel:HZS54_15210"/>
<evidence type="ECO:0000256" key="2">
    <source>
        <dbReference type="ARBA" id="ARBA00022737"/>
    </source>
</evidence>
<feature type="region of interest" description="Disordered" evidence="4">
    <location>
        <begin position="180"/>
        <end position="229"/>
    </location>
</feature>
<protein>
    <submittedName>
        <fullName evidence="5">FG-GAP repeat protein</fullName>
    </submittedName>
</protein>
<feature type="region of interest" description="Disordered" evidence="4">
    <location>
        <begin position="1"/>
        <end position="62"/>
    </location>
</feature>
<dbReference type="PANTHER" id="PTHR36220:SF1">
    <property type="entry name" value="GAMMA TUBULIN COMPLEX COMPONENT C-TERMINAL DOMAIN-CONTAINING PROTEIN"/>
    <property type="match status" value="1"/>
</dbReference>
<sequence>MGEKGRTRAEREFGEPRACGAGCSAQVTNWPPLHPPDRSLRPGRHSLATTKLLPSRHSRRNVTAHRRQFLRLCGIAGIGAIAGCSDGSGDDGTPDPTDAPSDTSEPPSETAETPPETADTPSETADTPPETAESTGGWTQRANFDPDDGDTGDMFGYSLAVSGDGTTAVVGAIASGDFEGTLSATETPSGGDTSTADESNGQSSGAAYVFDGSGGSWSQAAKLTPDDGDSQDYFGSSVAVSSDGTTAVIGAYGDEDPNGEEAGSAYVFEAVGDSWTQRAKLAPDDGEEFDGFGYSAAMSSDGTSAVVGCYQTDPDTRDAGSAYVFDRSGESWTQQAKLTADDGESEDDFAKSLALSDNGATALVGDPHEADPNGDLSGSAYVFDGSGESWTRRAKLTAADGDSDDVFGWSVALSGDGTTALVGAFGDEDPYGDLSGSAYVFDGSGEAWTQQAKLIAEDGDAKDHFGISVALSGDGSRALLGAENKYSSKTTNAGAAYVFDGSDDSWAQQAKLVDDAANGQQFGNSVALSTDGATALVGDVRDFDTDGSGGSAYVFTS</sequence>
<dbReference type="AlphaFoldDB" id="A0A7D5TU32"/>
<reference evidence="5 6" key="1">
    <citation type="submission" date="2020-07" db="EMBL/GenBank/DDBJ databases">
        <title>Halosimplex litoreum sp. nov. and Halosimplex rubrum sp. nov., isolated from different salt environments.</title>
        <authorList>
            <person name="Cui H."/>
        </authorList>
    </citation>
    <scope>NUCLEOTIDE SEQUENCE [LARGE SCALE GENOMIC DNA]</scope>
    <source>
        <strain evidence="5 6">R2</strain>
    </source>
</reference>
<dbReference type="EMBL" id="CP058909">
    <property type="protein sequence ID" value="QLH82892.1"/>
    <property type="molecule type" value="Genomic_DNA"/>
</dbReference>
<dbReference type="InterPro" id="IPR013519">
    <property type="entry name" value="Int_alpha_beta-p"/>
</dbReference>
<evidence type="ECO:0000256" key="1">
    <source>
        <dbReference type="ARBA" id="ARBA00022729"/>
    </source>
</evidence>
<feature type="compositionally biased region" description="Low complexity" evidence="4">
    <location>
        <begin position="94"/>
        <end position="125"/>
    </location>
</feature>
<feature type="compositionally biased region" description="Polar residues" evidence="4">
    <location>
        <begin position="132"/>
        <end position="142"/>
    </location>
</feature>
<keyword evidence="2" id="KW-0677">Repeat</keyword>
<dbReference type="InterPro" id="IPR013517">
    <property type="entry name" value="FG-GAP"/>
</dbReference>
<evidence type="ECO:0000256" key="3">
    <source>
        <dbReference type="ARBA" id="ARBA00023180"/>
    </source>
</evidence>
<evidence type="ECO:0000313" key="5">
    <source>
        <dbReference type="EMBL" id="QLH82892.1"/>
    </source>
</evidence>
<dbReference type="InterPro" id="IPR028994">
    <property type="entry name" value="Integrin_alpha_N"/>
</dbReference>
<feature type="compositionally biased region" description="Basic and acidic residues" evidence="4">
    <location>
        <begin position="1"/>
        <end position="15"/>
    </location>
</feature>
<evidence type="ECO:0000313" key="6">
    <source>
        <dbReference type="Proteomes" id="UP000509346"/>
    </source>
</evidence>
<name>A0A7D5TU32_9EURY</name>
<proteinExistence type="predicted"/>
<dbReference type="SMART" id="SM00191">
    <property type="entry name" value="Int_alpha"/>
    <property type="match status" value="5"/>
</dbReference>
<dbReference type="Proteomes" id="UP000509346">
    <property type="component" value="Chromosome"/>
</dbReference>
<dbReference type="PANTHER" id="PTHR36220">
    <property type="entry name" value="UNNAMED PRODUCT"/>
    <property type="match status" value="1"/>
</dbReference>
<feature type="compositionally biased region" description="Polar residues" evidence="4">
    <location>
        <begin position="182"/>
        <end position="205"/>
    </location>
</feature>
<dbReference type="Gene3D" id="2.130.10.130">
    <property type="entry name" value="Integrin alpha, N-terminal"/>
    <property type="match status" value="3"/>
</dbReference>
<accession>A0A7D5TU32</accession>
<dbReference type="SUPFAM" id="SSF50965">
    <property type="entry name" value="Galactose oxidase, central domain"/>
    <property type="match status" value="1"/>
</dbReference>
<keyword evidence="1" id="KW-0732">Signal</keyword>
<organism evidence="5 6">
    <name type="scientific">Halosimplex pelagicum</name>
    <dbReference type="NCBI Taxonomy" id="869886"/>
    <lineage>
        <taxon>Archaea</taxon>
        <taxon>Methanobacteriati</taxon>
        <taxon>Methanobacteriota</taxon>
        <taxon>Stenosarchaea group</taxon>
        <taxon>Halobacteria</taxon>
        <taxon>Halobacteriales</taxon>
        <taxon>Haloarculaceae</taxon>
        <taxon>Halosimplex</taxon>
    </lineage>
</organism>
<evidence type="ECO:0000256" key="4">
    <source>
        <dbReference type="SAM" id="MobiDB-lite"/>
    </source>
</evidence>
<keyword evidence="3" id="KW-0325">Glycoprotein</keyword>
<dbReference type="OrthoDB" id="242361at2157"/>
<dbReference type="InterPro" id="IPR011043">
    <property type="entry name" value="Gal_Oxase/kelch_b-propeller"/>
</dbReference>
<dbReference type="Pfam" id="PF14312">
    <property type="entry name" value="FG-GAP_2"/>
    <property type="match status" value="7"/>
</dbReference>
<feature type="region of interest" description="Disordered" evidence="4">
    <location>
        <begin position="85"/>
        <end position="157"/>
    </location>
</feature>
<keyword evidence="6" id="KW-1185">Reference proteome</keyword>
<gene>
    <name evidence="5" type="ORF">HZS54_15210</name>
</gene>